<dbReference type="OrthoDB" id="6022360at2"/>
<evidence type="ECO:0000313" key="2">
    <source>
        <dbReference type="EMBL" id="SIP93326.1"/>
    </source>
</evidence>
<protein>
    <submittedName>
        <fullName evidence="2">Uncharacterized protein</fullName>
    </submittedName>
</protein>
<evidence type="ECO:0000256" key="1">
    <source>
        <dbReference type="SAM" id="Phobius"/>
    </source>
</evidence>
<proteinExistence type="predicted"/>
<dbReference type="RefSeq" id="WP_076584712.1">
    <property type="nucleotide sequence ID" value="NZ_FTLW01000001.1"/>
</dbReference>
<dbReference type="STRING" id="1604334.SAMN05421546_0315"/>
<keyword evidence="1" id="KW-1133">Transmembrane helix</keyword>
<reference evidence="3" key="1">
    <citation type="submission" date="2017-01" db="EMBL/GenBank/DDBJ databases">
        <authorList>
            <person name="Varghese N."/>
            <person name="Submissions S."/>
        </authorList>
    </citation>
    <scope>NUCLEOTIDE SEQUENCE [LARGE SCALE GENOMIC DNA]</scope>
    <source>
        <strain evidence="3">UM1</strain>
    </source>
</reference>
<feature type="transmembrane region" description="Helical" evidence="1">
    <location>
        <begin position="84"/>
        <end position="105"/>
    </location>
</feature>
<feature type="transmembrane region" description="Helical" evidence="1">
    <location>
        <begin position="7"/>
        <end position="30"/>
    </location>
</feature>
<keyword evidence="1" id="KW-0812">Transmembrane</keyword>
<evidence type="ECO:0000313" key="3">
    <source>
        <dbReference type="Proteomes" id="UP000241788"/>
    </source>
</evidence>
<gene>
    <name evidence="2" type="ORF">SAMN05421546_0315</name>
</gene>
<feature type="transmembrane region" description="Helical" evidence="1">
    <location>
        <begin position="50"/>
        <end position="72"/>
    </location>
</feature>
<dbReference type="EMBL" id="FTLW01000001">
    <property type="protein sequence ID" value="SIP93326.1"/>
    <property type="molecule type" value="Genomic_DNA"/>
</dbReference>
<keyword evidence="3" id="KW-1185">Reference proteome</keyword>
<name>A0A1N6NMY3_9GAMM</name>
<dbReference type="Proteomes" id="UP000241788">
    <property type="component" value="Unassembled WGS sequence"/>
</dbReference>
<keyword evidence="1" id="KW-0472">Membrane</keyword>
<organism evidence="2 3">
    <name type="scientific">Solilutibacter tolerans</name>
    <dbReference type="NCBI Taxonomy" id="1604334"/>
    <lineage>
        <taxon>Bacteria</taxon>
        <taxon>Pseudomonadati</taxon>
        <taxon>Pseudomonadota</taxon>
        <taxon>Gammaproteobacteria</taxon>
        <taxon>Lysobacterales</taxon>
        <taxon>Lysobacteraceae</taxon>
        <taxon>Solilutibacter</taxon>
    </lineage>
</organism>
<dbReference type="AlphaFoldDB" id="A0A1N6NMY3"/>
<sequence>MDKRFWFCGVVMSIAAMVLDFIIHGLLLQADYAALVPSGFVRGPEAGASYLPWMLLAHVGIGFGLTALYRAFHPSPTSDVRQGLRFGALMALAATIPGYLIYFAVQPWPASLVLKQIAYSTVAMLLLGLLLAWLQPRRRVL</sequence>
<feature type="transmembrane region" description="Helical" evidence="1">
    <location>
        <begin position="117"/>
        <end position="134"/>
    </location>
</feature>
<accession>A0A1N6NMY3</accession>